<name>A0ACB7ZQM3_9AGAM</name>
<gene>
    <name evidence="1" type="ORF">BJ138DRAFT_1194414</name>
</gene>
<keyword evidence="2" id="KW-1185">Reference proteome</keyword>
<feature type="non-terminal residue" evidence="1">
    <location>
        <position position="1"/>
    </location>
</feature>
<dbReference type="Proteomes" id="UP000790377">
    <property type="component" value="Unassembled WGS sequence"/>
</dbReference>
<protein>
    <submittedName>
        <fullName evidence="1">Uncharacterized protein</fullName>
    </submittedName>
</protein>
<reference evidence="1" key="1">
    <citation type="journal article" date="2021" name="New Phytol.">
        <title>Evolutionary innovations through gain and loss of genes in the ectomycorrhizal Boletales.</title>
        <authorList>
            <person name="Wu G."/>
            <person name="Miyauchi S."/>
            <person name="Morin E."/>
            <person name="Kuo A."/>
            <person name="Drula E."/>
            <person name="Varga T."/>
            <person name="Kohler A."/>
            <person name="Feng B."/>
            <person name="Cao Y."/>
            <person name="Lipzen A."/>
            <person name="Daum C."/>
            <person name="Hundley H."/>
            <person name="Pangilinan J."/>
            <person name="Johnson J."/>
            <person name="Barry K."/>
            <person name="LaButti K."/>
            <person name="Ng V."/>
            <person name="Ahrendt S."/>
            <person name="Min B."/>
            <person name="Choi I.G."/>
            <person name="Park H."/>
            <person name="Plett J.M."/>
            <person name="Magnuson J."/>
            <person name="Spatafora J.W."/>
            <person name="Nagy L.G."/>
            <person name="Henrissat B."/>
            <person name="Grigoriev I.V."/>
            <person name="Yang Z.L."/>
            <person name="Xu J."/>
            <person name="Martin F.M."/>
        </authorList>
    </citation>
    <scope>NUCLEOTIDE SEQUENCE</scope>
    <source>
        <strain evidence="1">ATCC 28755</strain>
    </source>
</reference>
<dbReference type="EMBL" id="MU269012">
    <property type="protein sequence ID" value="KAH7903380.1"/>
    <property type="molecule type" value="Genomic_DNA"/>
</dbReference>
<evidence type="ECO:0000313" key="1">
    <source>
        <dbReference type="EMBL" id="KAH7903380.1"/>
    </source>
</evidence>
<evidence type="ECO:0000313" key="2">
    <source>
        <dbReference type="Proteomes" id="UP000790377"/>
    </source>
</evidence>
<comment type="caution">
    <text evidence="1">The sequence shown here is derived from an EMBL/GenBank/DDBJ whole genome shotgun (WGS) entry which is preliminary data.</text>
</comment>
<proteinExistence type="predicted"/>
<accession>A0ACB7ZQM3</accession>
<feature type="non-terminal residue" evidence="1">
    <location>
        <position position="940"/>
    </location>
</feature>
<organism evidence="1 2">
    <name type="scientific">Hygrophoropsis aurantiaca</name>
    <dbReference type="NCBI Taxonomy" id="72124"/>
    <lineage>
        <taxon>Eukaryota</taxon>
        <taxon>Fungi</taxon>
        <taxon>Dikarya</taxon>
        <taxon>Basidiomycota</taxon>
        <taxon>Agaricomycotina</taxon>
        <taxon>Agaricomycetes</taxon>
        <taxon>Agaricomycetidae</taxon>
        <taxon>Boletales</taxon>
        <taxon>Coniophorineae</taxon>
        <taxon>Hygrophoropsidaceae</taxon>
        <taxon>Hygrophoropsis</taxon>
    </lineage>
</organism>
<sequence>LEGTMESEDGSLLCGYLSSDLARELETHHHRIKISIDGKEIWDLKNISQPACEESHLLKKLWGALTQRGRRRHWEYEGAVADLFAQDAKLPLQGSDGSPSSSSITMRISLDSNTAKRIMEEVDANLARLNGNTTMDRASGAVGGAVSMVPAAYDTPQTRGTVVTPLGQALSVLVKVVHNISDVSEFVEKTMHHMYSDGPRYQAVTQQILQDADARDLADSLREMICAARDCPDLRGIEGTGNVIEEIRCTALQIAALIKECTKHPSLIVRTMVSPFKDLASRINKGKEDCIKLKEKFNRRVQMEMRLDVKEIVRNQEDEKILQWLAAPDPSVSYNTALEKRSVGTGSWFLNGEKFSEWKTKADVPLWISGIPGCGKTVLCSSIVKDIISTRSDAGSACAYFFFDGRDSQDEFQLHHKLIRSLIKQFTSHPPSIPPSLKHLYGTGDYQPSLLDLEKTLHEILDQFSDAFIIVDSLDECSERRNLLRWITNVCQQKTGKLHLLVTSWPEQDVVVKMGTLVRVSMEAEDIAKDIESYVNSEITTDERLTLIPISDLRTKVVEGFDWLHFGYTNYGTVTPLMNCKKFYRTYQQIYMQYRLRVLRILQWLAFSMRHLSLEEVAEAVAVDMSGKKPHFDITHRFFNIEDILLVCGGFVSHSQESSDIQTNASLAHSAIAQTCLAYLLQFTELMSTNDIMDEFPLAQYAAHYWFDHARFVDDGDMGVQLPMMLELLQPDHGTFMVWIRLYDPDNSFIFSRRRKHTPSPLYYAALMGLQQASQKLLDQGADPNIQVGRYGSALHIASSRGHVQVVEILLSKGADPNIQGGQYGSALYLASSQGYTQVVKLLLSKSADPNIQGEPHGYPLHIALSRGHMQVVELLLSKGADPNIQGANPNIQGGLYRYALHTASSQGHVQVVKLLLSKGADPNIQDGQYGSALHIASSQ</sequence>